<protein>
    <submittedName>
        <fullName evidence="2">Uncharacterized protein</fullName>
    </submittedName>
</protein>
<evidence type="ECO:0000313" key="2">
    <source>
        <dbReference type="EMBL" id="EJK60177.1"/>
    </source>
</evidence>
<feature type="compositionally biased region" description="Basic and acidic residues" evidence="1">
    <location>
        <begin position="105"/>
        <end position="116"/>
    </location>
</feature>
<gene>
    <name evidence="2" type="ORF">THAOC_19518</name>
</gene>
<evidence type="ECO:0000313" key="3">
    <source>
        <dbReference type="Proteomes" id="UP000266841"/>
    </source>
</evidence>
<reference evidence="2 3" key="1">
    <citation type="journal article" date="2012" name="Genome Biol.">
        <title>Genome and low-iron response of an oceanic diatom adapted to chronic iron limitation.</title>
        <authorList>
            <person name="Lommer M."/>
            <person name="Specht M."/>
            <person name="Roy A.S."/>
            <person name="Kraemer L."/>
            <person name="Andreson R."/>
            <person name="Gutowska M.A."/>
            <person name="Wolf J."/>
            <person name="Bergner S.V."/>
            <person name="Schilhabel M.B."/>
            <person name="Klostermeier U.C."/>
            <person name="Beiko R.G."/>
            <person name="Rosenstiel P."/>
            <person name="Hippler M."/>
            <person name="Laroche J."/>
        </authorList>
    </citation>
    <scope>NUCLEOTIDE SEQUENCE [LARGE SCALE GENOMIC DNA]</scope>
    <source>
        <strain evidence="2 3">CCMP1005</strain>
    </source>
</reference>
<accession>K0SP36</accession>
<evidence type="ECO:0000256" key="1">
    <source>
        <dbReference type="SAM" id="MobiDB-lite"/>
    </source>
</evidence>
<dbReference type="AlphaFoldDB" id="K0SP36"/>
<proteinExistence type="predicted"/>
<feature type="region of interest" description="Disordered" evidence="1">
    <location>
        <begin position="105"/>
        <end position="128"/>
    </location>
</feature>
<keyword evidence="3" id="KW-1185">Reference proteome</keyword>
<dbReference type="EMBL" id="AGNL01021421">
    <property type="protein sequence ID" value="EJK60177.1"/>
    <property type="molecule type" value="Genomic_DNA"/>
</dbReference>
<dbReference type="Proteomes" id="UP000266841">
    <property type="component" value="Unassembled WGS sequence"/>
</dbReference>
<comment type="caution">
    <text evidence="2">The sequence shown here is derived from an EMBL/GenBank/DDBJ whole genome shotgun (WGS) entry which is preliminary data.</text>
</comment>
<organism evidence="2 3">
    <name type="scientific">Thalassiosira oceanica</name>
    <name type="common">Marine diatom</name>
    <dbReference type="NCBI Taxonomy" id="159749"/>
    <lineage>
        <taxon>Eukaryota</taxon>
        <taxon>Sar</taxon>
        <taxon>Stramenopiles</taxon>
        <taxon>Ochrophyta</taxon>
        <taxon>Bacillariophyta</taxon>
        <taxon>Coscinodiscophyceae</taxon>
        <taxon>Thalassiosirophycidae</taxon>
        <taxon>Thalassiosirales</taxon>
        <taxon>Thalassiosiraceae</taxon>
        <taxon>Thalassiosira</taxon>
    </lineage>
</organism>
<feature type="non-terminal residue" evidence="2">
    <location>
        <position position="1"/>
    </location>
</feature>
<sequence>PEHAYPDVLALVVGPVPPAVLEERERERAQDVDALAEHRPHDLGVVQLLVEVAPEAVVARGLVLEPRARHLGAVELVLDDPPHGRRDDLEVPSAGRLVDALAQDRRAGHPGERLLDPVDAGHGGHLEGTLGERVAREGMAEEGERVGRHADDVSDLCFEGGQWTRFLSDRERKVETDELQS</sequence>
<name>K0SP36_THAOC</name>